<name>A0ACB8ALC7_9AGAM</name>
<feature type="non-terminal residue" evidence="1">
    <location>
        <position position="1"/>
    </location>
</feature>
<proteinExistence type="predicted"/>
<reference evidence="1" key="1">
    <citation type="journal article" date="2021" name="New Phytol.">
        <title>Evolutionary innovations through gain and loss of genes in the ectomycorrhizal Boletales.</title>
        <authorList>
            <person name="Wu G."/>
            <person name="Miyauchi S."/>
            <person name="Morin E."/>
            <person name="Kuo A."/>
            <person name="Drula E."/>
            <person name="Varga T."/>
            <person name="Kohler A."/>
            <person name="Feng B."/>
            <person name="Cao Y."/>
            <person name="Lipzen A."/>
            <person name="Daum C."/>
            <person name="Hundley H."/>
            <person name="Pangilinan J."/>
            <person name="Johnson J."/>
            <person name="Barry K."/>
            <person name="LaButti K."/>
            <person name="Ng V."/>
            <person name="Ahrendt S."/>
            <person name="Min B."/>
            <person name="Choi I.G."/>
            <person name="Park H."/>
            <person name="Plett J.M."/>
            <person name="Magnuson J."/>
            <person name="Spatafora J.W."/>
            <person name="Nagy L.G."/>
            <person name="Henrissat B."/>
            <person name="Grigoriev I.V."/>
            <person name="Yang Z.L."/>
            <person name="Xu J."/>
            <person name="Martin F.M."/>
        </authorList>
    </citation>
    <scope>NUCLEOTIDE SEQUENCE</scope>
    <source>
        <strain evidence="1">ATCC 28755</strain>
    </source>
</reference>
<gene>
    <name evidence="1" type="ORF">BJ138DRAFT_1000952</name>
</gene>
<accession>A0ACB8ALC7</accession>
<keyword evidence="2" id="KW-1185">Reference proteome</keyword>
<sequence>ADYYIDDTNLTLTYSAGPKAAWAPYTVGGETLELLLPNGQIIDACSSNVFLKCLTDAACFATDTCLLTIPFTGSGITYFAFQSGPVVINATITIDDQNPQTVVLNTPPGPAYEVPNVTMFDVQGLVSGSHSAQVLINDLQGSYSGMMFDYANVNETIVGSTSFAPTSSMTTQASTASSQ</sequence>
<dbReference type="EMBL" id="MU267619">
    <property type="protein sequence ID" value="KAH7914080.1"/>
    <property type="molecule type" value="Genomic_DNA"/>
</dbReference>
<evidence type="ECO:0000313" key="2">
    <source>
        <dbReference type="Proteomes" id="UP000790377"/>
    </source>
</evidence>
<protein>
    <submittedName>
        <fullName evidence="1">Uncharacterized protein</fullName>
    </submittedName>
</protein>
<organism evidence="1 2">
    <name type="scientific">Hygrophoropsis aurantiaca</name>
    <dbReference type="NCBI Taxonomy" id="72124"/>
    <lineage>
        <taxon>Eukaryota</taxon>
        <taxon>Fungi</taxon>
        <taxon>Dikarya</taxon>
        <taxon>Basidiomycota</taxon>
        <taxon>Agaricomycotina</taxon>
        <taxon>Agaricomycetes</taxon>
        <taxon>Agaricomycetidae</taxon>
        <taxon>Boletales</taxon>
        <taxon>Coniophorineae</taxon>
        <taxon>Hygrophoropsidaceae</taxon>
        <taxon>Hygrophoropsis</taxon>
    </lineage>
</organism>
<evidence type="ECO:0000313" key="1">
    <source>
        <dbReference type="EMBL" id="KAH7914080.1"/>
    </source>
</evidence>
<comment type="caution">
    <text evidence="1">The sequence shown here is derived from an EMBL/GenBank/DDBJ whole genome shotgun (WGS) entry which is preliminary data.</text>
</comment>
<dbReference type="Proteomes" id="UP000790377">
    <property type="component" value="Unassembled WGS sequence"/>
</dbReference>